<dbReference type="Proteomes" id="UP000183223">
    <property type="component" value="Unassembled WGS sequence"/>
</dbReference>
<feature type="chain" id="PRO_5010332302" evidence="1">
    <location>
        <begin position="32"/>
        <end position="352"/>
    </location>
</feature>
<feature type="domain" description="Filamentous haemagglutinin FhaB/tRNA nuclease CdiA-like TPS" evidence="2">
    <location>
        <begin position="46"/>
        <end position="166"/>
    </location>
</feature>
<evidence type="ECO:0000313" key="4">
    <source>
        <dbReference type="Proteomes" id="UP000183223"/>
    </source>
</evidence>
<dbReference type="SMART" id="SM00912">
    <property type="entry name" value="Haemagg_act"/>
    <property type="match status" value="1"/>
</dbReference>
<reference evidence="4" key="1">
    <citation type="submission" date="2016-10" db="EMBL/GenBank/DDBJ databases">
        <authorList>
            <person name="Varghese N."/>
            <person name="Submissions S."/>
        </authorList>
    </citation>
    <scope>NUCLEOTIDE SEQUENCE [LARGE SCALE GENOMIC DNA]</scope>
    <source>
        <strain evidence="4">ATCC 29999</strain>
    </source>
</reference>
<accession>A0A1G5QFJ5</accession>
<feature type="signal peptide" evidence="1">
    <location>
        <begin position="1"/>
        <end position="31"/>
    </location>
</feature>
<dbReference type="InterPro" id="IPR008638">
    <property type="entry name" value="FhaB/CdiA-like_TPS"/>
</dbReference>
<dbReference type="NCBIfam" id="TIGR01901">
    <property type="entry name" value="adhes_NPXG"/>
    <property type="match status" value="1"/>
</dbReference>
<proteinExistence type="predicted"/>
<dbReference type="InterPro" id="IPR011050">
    <property type="entry name" value="Pectin_lyase_fold/virulence"/>
</dbReference>
<evidence type="ECO:0000313" key="3">
    <source>
        <dbReference type="EMBL" id="SCZ60131.1"/>
    </source>
</evidence>
<dbReference type="AlphaFoldDB" id="A0A1G5QFJ5"/>
<dbReference type="STRING" id="29488.KS18_20310"/>
<keyword evidence="1" id="KW-0732">Signal</keyword>
<organism evidence="3 4">
    <name type="scientific">Photorhabdus luminescens</name>
    <name type="common">Xenorhabdus luminescens</name>
    <dbReference type="NCBI Taxonomy" id="29488"/>
    <lineage>
        <taxon>Bacteria</taxon>
        <taxon>Pseudomonadati</taxon>
        <taxon>Pseudomonadota</taxon>
        <taxon>Gammaproteobacteria</taxon>
        <taxon>Enterobacterales</taxon>
        <taxon>Morganellaceae</taxon>
        <taxon>Photorhabdus</taxon>
    </lineage>
</organism>
<evidence type="ECO:0000259" key="2">
    <source>
        <dbReference type="SMART" id="SM00912"/>
    </source>
</evidence>
<keyword evidence="4" id="KW-1185">Reference proteome</keyword>
<dbReference type="SUPFAM" id="SSF51126">
    <property type="entry name" value="Pectin lyase-like"/>
    <property type="match status" value="1"/>
</dbReference>
<dbReference type="Pfam" id="PF05860">
    <property type="entry name" value="TPS"/>
    <property type="match status" value="1"/>
</dbReference>
<dbReference type="Gene3D" id="2.160.20.10">
    <property type="entry name" value="Single-stranded right-handed beta-helix, Pectin lyase-like"/>
    <property type="match status" value="1"/>
</dbReference>
<gene>
    <name evidence="3" type="ORF">SAMN02982990_01542</name>
</gene>
<sequence length="352" mass="37267">MNKRNHSMARSTGYLLICLTAAIQPLHSAIAAEIIPDNNQTQVQNQGNVPVVNIATPNDMGISHNTYKEFNIDTQGAVLNNAIQAAESQLAGQLNANPNLHGKAAELIINEVTGSGQSNLQGQLEIFGNKANVMIANPNGITCDGCGFINTSNATLTTGKPQFDKQGALEALEVKTGQITIGGKGLDGKATDYVDIISRATELNGEIQVNNLSLTQGANRISLKDGTVKPIAEEDTKPQLAVDTKALGGMYANKIRLVATEDGVGVNLKELTSNQSDITLNTNGKIELGNITAKTDLNIVGKEIHLAKNITLQAEDNIILKYTTPENKEGIVTAGGEHHSGDKAILQANDNM</sequence>
<dbReference type="EMBL" id="FMWJ01000005">
    <property type="protein sequence ID" value="SCZ60131.1"/>
    <property type="molecule type" value="Genomic_DNA"/>
</dbReference>
<evidence type="ECO:0000256" key="1">
    <source>
        <dbReference type="SAM" id="SignalP"/>
    </source>
</evidence>
<protein>
    <submittedName>
        <fullName evidence="3">Filamentous hemagglutinin family N-terminal domain-containing protein</fullName>
    </submittedName>
</protein>
<dbReference type="InterPro" id="IPR012334">
    <property type="entry name" value="Pectin_lyas_fold"/>
</dbReference>
<name>A0A1G5QFJ5_PHOLU</name>